<evidence type="ECO:0000256" key="1">
    <source>
        <dbReference type="SAM" id="MobiDB-lite"/>
    </source>
</evidence>
<protein>
    <submittedName>
        <fullName evidence="2">Uncharacterized protein</fullName>
    </submittedName>
</protein>
<dbReference type="AlphaFoldDB" id="A0A7J7IKK4"/>
<feature type="region of interest" description="Disordered" evidence="1">
    <location>
        <begin position="212"/>
        <end position="231"/>
    </location>
</feature>
<keyword evidence="3" id="KW-1185">Reference proteome</keyword>
<reference evidence="2 3" key="1">
    <citation type="journal article" date="2020" name="J. Phycol.">
        <title>Comparative genome analysis reveals Cyanidiococcus gen. nov., a new extremophilic red algal genus sister to Cyanidioschyzon (Cyanidioschyzonaceae, Rhodophyta).</title>
        <authorList>
            <person name="Liu S.-L."/>
            <person name="Chiang Y.-R."/>
            <person name="Yoon H.S."/>
            <person name="Fu H.-Y."/>
        </authorList>
    </citation>
    <scope>NUCLEOTIDE SEQUENCE [LARGE SCALE GENOMIC DNA]</scope>
    <source>
        <strain evidence="2 3">THAL066</strain>
    </source>
</reference>
<gene>
    <name evidence="2" type="ORF">F1559_004151</name>
</gene>
<sequence>MSLTHHWCRRLVSESLLTLRRRFAAKNWYHSFENYSSRGEHGGWNRITRLLRYERRPRGYHCLTSCFAGPIDTISSARAANLATTAEQTSKTVPDKSPEETVVLAELQRDLDAPDLALEDSIDTGRGVSAQRDAAFTARLLQYLVRRYQGRVHPKPLALTKTSTVQDLINLFAELDREDAIRKARDPVAWRAWKLEQLFGVSNEADIPPNVSIDPRLRPEKPLPRKVPYTRRKIRERLSKVMESARQSPTRPTEQ</sequence>
<evidence type="ECO:0000313" key="2">
    <source>
        <dbReference type="EMBL" id="KAF6003655.1"/>
    </source>
</evidence>
<proteinExistence type="predicted"/>
<evidence type="ECO:0000313" key="3">
    <source>
        <dbReference type="Proteomes" id="UP000530660"/>
    </source>
</evidence>
<dbReference type="EMBL" id="VWRR01000006">
    <property type="protein sequence ID" value="KAF6003655.1"/>
    <property type="molecule type" value="Genomic_DNA"/>
</dbReference>
<organism evidence="2 3">
    <name type="scientific">Cyanidiococcus yangmingshanensis</name>
    <dbReference type="NCBI Taxonomy" id="2690220"/>
    <lineage>
        <taxon>Eukaryota</taxon>
        <taxon>Rhodophyta</taxon>
        <taxon>Bangiophyceae</taxon>
        <taxon>Cyanidiales</taxon>
        <taxon>Cyanidiaceae</taxon>
        <taxon>Cyanidiococcus</taxon>
    </lineage>
</organism>
<accession>A0A7J7IKK4</accession>
<name>A0A7J7IKK4_9RHOD</name>
<comment type="caution">
    <text evidence="2">The sequence shown here is derived from an EMBL/GenBank/DDBJ whole genome shotgun (WGS) entry which is preliminary data.</text>
</comment>
<dbReference type="Proteomes" id="UP000530660">
    <property type="component" value="Unassembled WGS sequence"/>
</dbReference>
<dbReference type="OrthoDB" id="10540031at2759"/>